<dbReference type="GO" id="GO:0022857">
    <property type="term" value="F:transmembrane transporter activity"/>
    <property type="evidence" value="ECO:0007669"/>
    <property type="project" value="InterPro"/>
</dbReference>
<name>A0A1G6GME5_9ACTN</name>
<organism evidence="9 10">
    <name type="scientific">Raineyella antarctica</name>
    <dbReference type="NCBI Taxonomy" id="1577474"/>
    <lineage>
        <taxon>Bacteria</taxon>
        <taxon>Bacillati</taxon>
        <taxon>Actinomycetota</taxon>
        <taxon>Actinomycetes</taxon>
        <taxon>Propionibacteriales</taxon>
        <taxon>Propionibacteriaceae</taxon>
        <taxon>Raineyella</taxon>
    </lineage>
</organism>
<dbReference type="GO" id="GO:0005886">
    <property type="term" value="C:plasma membrane"/>
    <property type="evidence" value="ECO:0007669"/>
    <property type="project" value="UniProtKB-SubCell"/>
</dbReference>
<dbReference type="PANTHER" id="PTHR23519:SF1">
    <property type="entry name" value="AUTOPHAGY-RELATED PROTEIN 22"/>
    <property type="match status" value="1"/>
</dbReference>
<dbReference type="Proteomes" id="UP000199086">
    <property type="component" value="Unassembled WGS sequence"/>
</dbReference>
<evidence type="ECO:0000256" key="3">
    <source>
        <dbReference type="ARBA" id="ARBA00022692"/>
    </source>
</evidence>
<keyword evidence="10" id="KW-1185">Reference proteome</keyword>
<feature type="transmembrane region" description="Helical" evidence="7">
    <location>
        <begin position="387"/>
        <end position="411"/>
    </location>
</feature>
<proteinExistence type="predicted"/>
<dbReference type="InterPro" id="IPR050495">
    <property type="entry name" value="ATG22/LtaA_families"/>
</dbReference>
<dbReference type="PROSITE" id="PS50850">
    <property type="entry name" value="MFS"/>
    <property type="match status" value="1"/>
</dbReference>
<dbReference type="STRING" id="1577474.GA0111570_10477"/>
<feature type="transmembrane region" description="Helical" evidence="7">
    <location>
        <begin position="351"/>
        <end position="366"/>
    </location>
</feature>
<feature type="region of interest" description="Disordered" evidence="6">
    <location>
        <begin position="1"/>
        <end position="21"/>
    </location>
</feature>
<evidence type="ECO:0000256" key="6">
    <source>
        <dbReference type="SAM" id="MobiDB-lite"/>
    </source>
</evidence>
<dbReference type="InterPro" id="IPR020846">
    <property type="entry name" value="MFS_dom"/>
</dbReference>
<feature type="transmembrane region" description="Helical" evidence="7">
    <location>
        <begin position="67"/>
        <end position="92"/>
    </location>
</feature>
<comment type="subcellular location">
    <subcellularLocation>
        <location evidence="1">Cell membrane</location>
        <topology evidence="1">Multi-pass membrane protein</topology>
    </subcellularLocation>
</comment>
<evidence type="ECO:0000256" key="1">
    <source>
        <dbReference type="ARBA" id="ARBA00004651"/>
    </source>
</evidence>
<reference evidence="9 10" key="1">
    <citation type="submission" date="2016-06" db="EMBL/GenBank/DDBJ databases">
        <authorList>
            <person name="Olsen C.W."/>
            <person name="Carey S."/>
            <person name="Hinshaw L."/>
            <person name="Karasin A.I."/>
        </authorList>
    </citation>
    <scope>NUCLEOTIDE SEQUENCE [LARGE SCALE GENOMIC DNA]</scope>
    <source>
        <strain evidence="9 10">LZ-22</strain>
    </source>
</reference>
<dbReference type="SUPFAM" id="SSF103473">
    <property type="entry name" value="MFS general substrate transporter"/>
    <property type="match status" value="1"/>
</dbReference>
<dbReference type="InterPro" id="IPR036259">
    <property type="entry name" value="MFS_trans_sf"/>
</dbReference>
<dbReference type="Gene3D" id="1.20.1250.20">
    <property type="entry name" value="MFS general substrate transporter like domains"/>
    <property type="match status" value="1"/>
</dbReference>
<dbReference type="RefSeq" id="WP_092608506.1">
    <property type="nucleotide sequence ID" value="NZ_FMYF01000004.1"/>
</dbReference>
<feature type="domain" description="Major facilitator superfamily (MFS) profile" evidence="8">
    <location>
        <begin position="1"/>
        <end position="440"/>
    </location>
</feature>
<keyword evidence="5 7" id="KW-0472">Membrane</keyword>
<feature type="transmembrane region" description="Helical" evidence="7">
    <location>
        <begin position="33"/>
        <end position="55"/>
    </location>
</feature>
<feature type="transmembrane region" description="Helical" evidence="7">
    <location>
        <begin position="168"/>
        <end position="191"/>
    </location>
</feature>
<feature type="transmembrane region" description="Helical" evidence="7">
    <location>
        <begin position="299"/>
        <end position="319"/>
    </location>
</feature>
<dbReference type="PANTHER" id="PTHR23519">
    <property type="entry name" value="AUTOPHAGY-RELATED PROTEIN 22"/>
    <property type="match status" value="1"/>
</dbReference>
<dbReference type="InterPro" id="IPR024671">
    <property type="entry name" value="Atg22-like"/>
</dbReference>
<feature type="transmembrane region" description="Helical" evidence="7">
    <location>
        <begin position="417"/>
        <end position="436"/>
    </location>
</feature>
<evidence type="ECO:0000256" key="4">
    <source>
        <dbReference type="ARBA" id="ARBA00022989"/>
    </source>
</evidence>
<evidence type="ECO:0000256" key="5">
    <source>
        <dbReference type="ARBA" id="ARBA00023136"/>
    </source>
</evidence>
<feature type="transmembrane region" description="Helical" evidence="7">
    <location>
        <begin position="127"/>
        <end position="147"/>
    </location>
</feature>
<feature type="transmembrane region" description="Helical" evidence="7">
    <location>
        <begin position="328"/>
        <end position="345"/>
    </location>
</feature>
<keyword evidence="3 7" id="KW-0812">Transmembrane</keyword>
<protein>
    <submittedName>
        <fullName evidence="9">MFS transporter, UMF1 family</fullName>
    </submittedName>
</protein>
<dbReference type="AlphaFoldDB" id="A0A1G6GME5"/>
<accession>A0A1G6GME5</accession>
<dbReference type="EMBL" id="FMYF01000004">
    <property type="protein sequence ID" value="SDB83003.1"/>
    <property type="molecule type" value="Genomic_DNA"/>
</dbReference>
<gene>
    <name evidence="9" type="ORF">GA0111570_10477</name>
</gene>
<feature type="transmembrane region" description="Helical" evidence="7">
    <location>
        <begin position="203"/>
        <end position="225"/>
    </location>
</feature>
<sequence length="457" mass="47963">MTSTETDTGSHDLGPAGPPVPGRFSRRTQIWSWVSYDWGSSAFQAVIVTFVFSTYLTGTVAVKNGPISGATALSISTSLAGLVIALTAPVMGQQADGGGRRRSLAVWTGIVIAATAAMFAVRPDPSYLVLGLVLMGIGVVAAEFSNVSYYAMLKQVSVDEDMGRVSGLGWAMGYTGSILLLLLAYFGLIAQPNWFGVPATDGLGVRLVCLVVAAWYLVFALPVLVTVPEPPARTGVQRLGPVNAYRRLVQDVRALWRDDPDAVRFLVASAIYRDGLAAVFTFGAVLAVSVYGMPSAMVLIFGVAANIVAAVGAGAGGLLEDRLGARTVILGSIIGLIVSATILLGVHSLELFWVFGLALCLFVGPAQSSSRSMMARMAPPQREGQMFGLYTTSGRAVSFVSPALFGLFAGATGNDRWGIIAIVLILVAGALMLLRVPAAKGRSARSLARTARLDDDR</sequence>
<feature type="transmembrane region" description="Helical" evidence="7">
    <location>
        <begin position="275"/>
        <end position="293"/>
    </location>
</feature>
<feature type="transmembrane region" description="Helical" evidence="7">
    <location>
        <begin position="104"/>
        <end position="121"/>
    </location>
</feature>
<evidence type="ECO:0000259" key="8">
    <source>
        <dbReference type="PROSITE" id="PS50850"/>
    </source>
</evidence>
<keyword evidence="2" id="KW-0813">Transport</keyword>
<dbReference type="OrthoDB" id="9768783at2"/>
<evidence type="ECO:0000256" key="2">
    <source>
        <dbReference type="ARBA" id="ARBA00022448"/>
    </source>
</evidence>
<dbReference type="Pfam" id="PF11700">
    <property type="entry name" value="ATG22"/>
    <property type="match status" value="1"/>
</dbReference>
<evidence type="ECO:0000256" key="7">
    <source>
        <dbReference type="SAM" id="Phobius"/>
    </source>
</evidence>
<evidence type="ECO:0000313" key="9">
    <source>
        <dbReference type="EMBL" id="SDB83003.1"/>
    </source>
</evidence>
<evidence type="ECO:0000313" key="10">
    <source>
        <dbReference type="Proteomes" id="UP000199086"/>
    </source>
</evidence>
<keyword evidence="4 7" id="KW-1133">Transmembrane helix</keyword>